<accession>A0A0R3KKI7</accession>
<organism evidence="1 2">
    <name type="scientific">Bradyrhizobium valentinum</name>
    <dbReference type="NCBI Taxonomy" id="1518501"/>
    <lineage>
        <taxon>Bacteria</taxon>
        <taxon>Pseudomonadati</taxon>
        <taxon>Pseudomonadota</taxon>
        <taxon>Alphaproteobacteria</taxon>
        <taxon>Hyphomicrobiales</taxon>
        <taxon>Nitrobacteraceae</taxon>
        <taxon>Bradyrhizobium</taxon>
    </lineage>
</organism>
<comment type="caution">
    <text evidence="1">The sequence shown here is derived from an EMBL/GenBank/DDBJ whole genome shotgun (WGS) entry which is preliminary data.</text>
</comment>
<dbReference type="AlphaFoldDB" id="A0A0R3KKI7"/>
<evidence type="ECO:0000313" key="2">
    <source>
        <dbReference type="Proteomes" id="UP000051913"/>
    </source>
</evidence>
<sequence>MQTEVRVGARADDSQSVELRDRAGMAMTVLTLQQLRVPRMGLRRMGRAKAKPITVASGN</sequence>
<evidence type="ECO:0000313" key="1">
    <source>
        <dbReference type="EMBL" id="KRQ93836.1"/>
    </source>
</evidence>
<protein>
    <submittedName>
        <fullName evidence="1">Uncharacterized protein</fullName>
    </submittedName>
</protein>
<name>A0A0R3KKI7_9BRAD</name>
<reference evidence="1 2" key="1">
    <citation type="submission" date="2014-03" db="EMBL/GenBank/DDBJ databases">
        <title>Bradyrhizobium valentinum sp. nov., isolated from effective nodules of Lupinus mariae-josephae, a lupine endemic of basic-lime soils in Eastern Spain.</title>
        <authorList>
            <person name="Duran D."/>
            <person name="Rey L."/>
            <person name="Navarro A."/>
            <person name="Busquets A."/>
            <person name="Imperial J."/>
            <person name="Ruiz-Argueso T."/>
        </authorList>
    </citation>
    <scope>NUCLEOTIDE SEQUENCE [LARGE SCALE GENOMIC DNA]</scope>
    <source>
        <strain evidence="1 2">LmjM3</strain>
    </source>
</reference>
<dbReference type="EMBL" id="LLXX01000217">
    <property type="protein sequence ID" value="KRQ93836.1"/>
    <property type="molecule type" value="Genomic_DNA"/>
</dbReference>
<keyword evidence="2" id="KW-1185">Reference proteome</keyword>
<gene>
    <name evidence="1" type="ORF">CP49_32235</name>
</gene>
<dbReference type="STRING" id="1518501.CQ10_05165"/>
<dbReference type="Proteomes" id="UP000051913">
    <property type="component" value="Unassembled WGS sequence"/>
</dbReference>
<proteinExistence type="predicted"/>